<evidence type="ECO:0000256" key="2">
    <source>
        <dbReference type="ARBA" id="ARBA00023121"/>
    </source>
</evidence>
<dbReference type="PANTHER" id="PTHR10281:SF4">
    <property type="entry name" value="NEUFERRICIN"/>
    <property type="match status" value="1"/>
</dbReference>
<feature type="transmembrane region" description="Helical" evidence="3">
    <location>
        <begin position="6"/>
        <end position="28"/>
    </location>
</feature>
<name>A0A4Y1R6T6_PRUDU</name>
<dbReference type="InterPro" id="IPR036400">
    <property type="entry name" value="Cyt_B5-like_heme/steroid_sf"/>
</dbReference>
<dbReference type="EMBL" id="AP019299">
    <property type="protein sequence ID" value="BBG99853.1"/>
    <property type="molecule type" value="Genomic_DNA"/>
</dbReference>
<accession>A0A4Y1R6T6</accession>
<evidence type="ECO:0000256" key="3">
    <source>
        <dbReference type="SAM" id="Phobius"/>
    </source>
</evidence>
<dbReference type="GO" id="GO:0016020">
    <property type="term" value="C:membrane"/>
    <property type="evidence" value="ECO:0007669"/>
    <property type="project" value="TreeGrafter"/>
</dbReference>
<keyword evidence="3" id="KW-0812">Transmembrane</keyword>
<evidence type="ECO:0000313" key="4">
    <source>
        <dbReference type="EMBL" id="BBG99853.1"/>
    </source>
</evidence>
<reference evidence="4" key="1">
    <citation type="journal article" date="2019" name="Science">
        <title>Mutation of a bHLH transcription factor allowed almond domestication.</title>
        <authorList>
            <person name="Sanchez-Perez R."/>
            <person name="Pavan S."/>
            <person name="Mazzeo R."/>
            <person name="Moldovan C."/>
            <person name="Aiese Cigliano R."/>
            <person name="Del Cueto J."/>
            <person name="Ricciardi F."/>
            <person name="Lotti C."/>
            <person name="Ricciardi L."/>
            <person name="Dicenta F."/>
            <person name="Lopez-Marques R.L."/>
            <person name="Lindberg Moller B."/>
        </authorList>
    </citation>
    <scope>NUCLEOTIDE SEQUENCE</scope>
</reference>
<organism evidence="4">
    <name type="scientific">Prunus dulcis</name>
    <name type="common">Almond</name>
    <name type="synonym">Amygdalus dulcis</name>
    <dbReference type="NCBI Taxonomy" id="3755"/>
    <lineage>
        <taxon>Eukaryota</taxon>
        <taxon>Viridiplantae</taxon>
        <taxon>Streptophyta</taxon>
        <taxon>Embryophyta</taxon>
        <taxon>Tracheophyta</taxon>
        <taxon>Spermatophyta</taxon>
        <taxon>Magnoliopsida</taxon>
        <taxon>eudicotyledons</taxon>
        <taxon>Gunneridae</taxon>
        <taxon>Pentapetalae</taxon>
        <taxon>rosids</taxon>
        <taxon>fabids</taxon>
        <taxon>Rosales</taxon>
        <taxon>Rosaceae</taxon>
        <taxon>Amygdaloideae</taxon>
        <taxon>Amygdaleae</taxon>
        <taxon>Prunus</taxon>
    </lineage>
</organism>
<keyword evidence="1" id="KW-0754">Steroid-binding</keyword>
<dbReference type="GO" id="GO:0005496">
    <property type="term" value="F:steroid binding"/>
    <property type="evidence" value="ECO:0007669"/>
    <property type="project" value="UniProtKB-KW"/>
</dbReference>
<protein>
    <submittedName>
        <fullName evidence="4">F-box family protein</fullName>
    </submittedName>
</protein>
<evidence type="ECO:0000256" key="1">
    <source>
        <dbReference type="ARBA" id="ARBA00022665"/>
    </source>
</evidence>
<dbReference type="Gene3D" id="3.10.120.10">
    <property type="entry name" value="Cytochrome b5-like heme/steroid binding domain"/>
    <property type="match status" value="1"/>
</dbReference>
<keyword evidence="3" id="KW-0472">Membrane</keyword>
<keyword evidence="3" id="KW-1133">Transmembrane helix</keyword>
<dbReference type="AlphaFoldDB" id="A0A4Y1R6T6"/>
<keyword evidence="2" id="KW-0446">Lipid-binding</keyword>
<dbReference type="PANTHER" id="PTHR10281">
    <property type="entry name" value="MEMBRANE-ASSOCIATED PROGESTERONE RECEPTOR COMPONENT-RELATED"/>
    <property type="match status" value="1"/>
</dbReference>
<gene>
    <name evidence="4" type="ORF">Prudu_009682</name>
</gene>
<dbReference type="InterPro" id="IPR050577">
    <property type="entry name" value="MAPR/NEUFC/NENF-like"/>
</dbReference>
<sequence length="297" mass="33305">MAAKLIATSPFVGIAVFVSLIALVAFYYKPFSQQRLFTVEELALYNGTDQSLPILLGILGSVFDVTKGKSHYGEGGGYNHFSGRFVLFSNPVEFSYLNLVLETGILIALLPSHTTLAINKEMLHEHLFQETLQYFEVALGFKITLEKRDGLTDSLRDLSSTQVKSVVEWRDFYFRSYTFVGKLVGRYYDSEGNPTKYLKGVEAKAARGAQLLEKQKNEEAKQPSCNSRWSQDEGGEVWCDEGVPRLVQRPLEIALTGKMSKRCACFKEDQLDQSGLEVYEGCDFLAKTCRMILAAPL</sequence>
<dbReference type="GO" id="GO:0012505">
    <property type="term" value="C:endomembrane system"/>
    <property type="evidence" value="ECO:0007669"/>
    <property type="project" value="TreeGrafter"/>
</dbReference>
<proteinExistence type="predicted"/>
<dbReference type="SUPFAM" id="SSF55856">
    <property type="entry name" value="Cytochrome b5-like heme/steroid binding domain"/>
    <property type="match status" value="1"/>
</dbReference>